<dbReference type="EC" id="3.1.1.31" evidence="5 7"/>
<accession>E1QG87</accession>
<organism evidence="9 10">
    <name type="scientific">Desulfarculus baarsii (strain ATCC 33931 / DSM 2075 / LMG 7858 / VKM B-1802 / 2st14)</name>
    <dbReference type="NCBI Taxonomy" id="644282"/>
    <lineage>
        <taxon>Bacteria</taxon>
        <taxon>Pseudomonadati</taxon>
        <taxon>Thermodesulfobacteriota</taxon>
        <taxon>Desulfarculia</taxon>
        <taxon>Desulfarculales</taxon>
        <taxon>Desulfarculaceae</taxon>
        <taxon>Desulfarculus</taxon>
    </lineage>
</organism>
<protein>
    <recommendedName>
        <fullName evidence="6 7">6-phosphogluconolactonase</fullName>
        <shortName evidence="7">6PGL</shortName>
        <ecNumber evidence="5 7">3.1.1.31</ecNumber>
    </recommendedName>
</protein>
<comment type="function">
    <text evidence="2 7">Hydrolysis of 6-phosphogluconolactone to 6-phosphogluconate.</text>
</comment>
<proteinExistence type="inferred from homology"/>
<dbReference type="InterPro" id="IPR006148">
    <property type="entry name" value="Glc/Gal-6P_isomerase"/>
</dbReference>
<dbReference type="HOGENOM" id="CLU_053947_2_0_7"/>
<dbReference type="RefSeq" id="WP_013257055.1">
    <property type="nucleotide sequence ID" value="NC_014365.1"/>
</dbReference>
<comment type="catalytic activity">
    <reaction evidence="1 7">
        <text>6-phospho-D-glucono-1,5-lactone + H2O = 6-phospho-D-gluconate + H(+)</text>
        <dbReference type="Rhea" id="RHEA:12556"/>
        <dbReference type="ChEBI" id="CHEBI:15377"/>
        <dbReference type="ChEBI" id="CHEBI:15378"/>
        <dbReference type="ChEBI" id="CHEBI:57955"/>
        <dbReference type="ChEBI" id="CHEBI:58759"/>
        <dbReference type="EC" id="3.1.1.31"/>
    </reaction>
</comment>
<dbReference type="PANTHER" id="PTHR11054:SF0">
    <property type="entry name" value="6-PHOSPHOGLUCONOLACTONASE"/>
    <property type="match status" value="1"/>
</dbReference>
<evidence type="ECO:0000313" key="10">
    <source>
        <dbReference type="Proteomes" id="UP000009047"/>
    </source>
</evidence>
<dbReference type="eggNOG" id="COG0363">
    <property type="taxonomic scope" value="Bacteria"/>
</dbReference>
<dbReference type="EMBL" id="CP002085">
    <property type="protein sequence ID" value="ADK83599.1"/>
    <property type="molecule type" value="Genomic_DNA"/>
</dbReference>
<keyword evidence="7" id="KW-0378">Hydrolase</keyword>
<evidence type="ECO:0000256" key="2">
    <source>
        <dbReference type="ARBA" id="ARBA00002681"/>
    </source>
</evidence>
<reference evidence="9 10" key="1">
    <citation type="journal article" date="2010" name="Stand. Genomic Sci.">
        <title>Complete genome sequence of Desulfarculus baarsii type strain (2st14).</title>
        <authorList>
            <person name="Sun H."/>
            <person name="Spring S."/>
            <person name="Lapidus A."/>
            <person name="Davenport K."/>
            <person name="Del Rio T.G."/>
            <person name="Tice H."/>
            <person name="Nolan M."/>
            <person name="Copeland A."/>
            <person name="Cheng J.F."/>
            <person name="Lucas S."/>
            <person name="Tapia R."/>
            <person name="Goodwin L."/>
            <person name="Pitluck S."/>
            <person name="Ivanova N."/>
            <person name="Pagani I."/>
            <person name="Mavromatis K."/>
            <person name="Ovchinnikova G."/>
            <person name="Pati A."/>
            <person name="Chen A."/>
            <person name="Palaniappan K."/>
            <person name="Hauser L."/>
            <person name="Chang Y.J."/>
            <person name="Jeffries C.D."/>
            <person name="Detter J.C."/>
            <person name="Han C."/>
            <person name="Rohde M."/>
            <person name="Brambilla E."/>
            <person name="Goker M."/>
            <person name="Woyke T."/>
            <person name="Bristow J."/>
            <person name="Eisen J.A."/>
            <person name="Markowitz V."/>
            <person name="Hugenholtz P."/>
            <person name="Kyrpides N.C."/>
            <person name="Klenk H.P."/>
            <person name="Land M."/>
        </authorList>
    </citation>
    <scope>NUCLEOTIDE SEQUENCE [LARGE SCALE GENOMIC DNA]</scope>
    <source>
        <strain evidence="10">ATCC 33931 / DSM 2075 / LMG 7858 / VKM B-1802 / 2st14</strain>
    </source>
</reference>
<evidence type="ECO:0000256" key="4">
    <source>
        <dbReference type="ARBA" id="ARBA00010662"/>
    </source>
</evidence>
<dbReference type="InterPro" id="IPR039104">
    <property type="entry name" value="6PGL"/>
</dbReference>
<dbReference type="Pfam" id="PF01182">
    <property type="entry name" value="Glucosamine_iso"/>
    <property type="match status" value="1"/>
</dbReference>
<evidence type="ECO:0000256" key="5">
    <source>
        <dbReference type="ARBA" id="ARBA00013198"/>
    </source>
</evidence>
<comment type="pathway">
    <text evidence="3 7">Carbohydrate degradation; pentose phosphate pathway; D-ribulose 5-phosphate from D-glucose 6-phosphate (oxidative stage): step 2/3.</text>
</comment>
<dbReference type="GO" id="GO:0017057">
    <property type="term" value="F:6-phosphogluconolactonase activity"/>
    <property type="evidence" value="ECO:0007669"/>
    <property type="project" value="UniProtKB-UniRule"/>
</dbReference>
<evidence type="ECO:0000259" key="8">
    <source>
        <dbReference type="Pfam" id="PF01182"/>
    </source>
</evidence>
<gene>
    <name evidence="7" type="primary">pgl</name>
    <name evidence="9" type="ordered locus">Deba_0222</name>
</gene>
<dbReference type="GO" id="GO:0005975">
    <property type="term" value="P:carbohydrate metabolic process"/>
    <property type="evidence" value="ECO:0007669"/>
    <property type="project" value="UniProtKB-UniRule"/>
</dbReference>
<dbReference type="PANTHER" id="PTHR11054">
    <property type="entry name" value="6-PHOSPHOGLUCONOLACTONASE"/>
    <property type="match status" value="1"/>
</dbReference>
<dbReference type="CDD" id="cd01400">
    <property type="entry name" value="6PGL"/>
    <property type="match status" value="1"/>
</dbReference>
<dbReference type="STRING" id="644282.Deba_0222"/>
<keyword evidence="10" id="KW-1185">Reference proteome</keyword>
<evidence type="ECO:0000313" key="9">
    <source>
        <dbReference type="EMBL" id="ADK83599.1"/>
    </source>
</evidence>
<dbReference type="Proteomes" id="UP000009047">
    <property type="component" value="Chromosome"/>
</dbReference>
<dbReference type="AlphaFoldDB" id="E1QG87"/>
<feature type="domain" description="Glucosamine/galactosamine-6-phosphate isomerase" evidence="8">
    <location>
        <begin position="8"/>
        <end position="228"/>
    </location>
</feature>
<evidence type="ECO:0000256" key="7">
    <source>
        <dbReference type="RuleBase" id="RU365095"/>
    </source>
</evidence>
<dbReference type="GO" id="GO:0006098">
    <property type="term" value="P:pentose-phosphate shunt"/>
    <property type="evidence" value="ECO:0007669"/>
    <property type="project" value="UniProtKB-UniPathway"/>
</dbReference>
<comment type="similarity">
    <text evidence="4 7">Belongs to the glucosamine/galactosamine-6-phosphate isomerase family. 6-phosphogluconolactonase subfamily.</text>
</comment>
<name>E1QG87_DESB2</name>
<evidence type="ECO:0000256" key="6">
    <source>
        <dbReference type="ARBA" id="ARBA00020337"/>
    </source>
</evidence>
<dbReference type="KEGG" id="dbr:Deba_0222"/>
<dbReference type="InterPro" id="IPR005900">
    <property type="entry name" value="6-phosphogluconolactonase_DevB"/>
</dbReference>
<sequence length="240" mass="25929">MGEWIFDTPEAVIRVSASRVVQVVRQATQARGVCTVALPGGGSPLSLFARLVQPPQVGEIPWEQVHLFWGDERCVPLDDPRSNAGQAKRLCEGGFTPPAANVHRIQGELGPDEAARQYDALLREFFQASGDEPPVFDLVILGMGADGHTASLYPGDAALNETRRWAVGVCPPPQADPPVARVSLTLPVFNAARQALFFVMGQGKRQALQRVRAGDKSLPAALVQPVKEPVWILDEAIAKQ</sequence>
<dbReference type="UniPathway" id="UPA00115">
    <property type="reaction ID" value="UER00409"/>
</dbReference>
<dbReference type="NCBIfam" id="TIGR01198">
    <property type="entry name" value="pgl"/>
    <property type="match status" value="1"/>
</dbReference>
<evidence type="ECO:0000256" key="1">
    <source>
        <dbReference type="ARBA" id="ARBA00000832"/>
    </source>
</evidence>
<dbReference type="InterPro" id="IPR037171">
    <property type="entry name" value="NagB/RpiA_transferase-like"/>
</dbReference>
<evidence type="ECO:0000256" key="3">
    <source>
        <dbReference type="ARBA" id="ARBA00004961"/>
    </source>
</evidence>
<dbReference type="Gene3D" id="3.40.50.1360">
    <property type="match status" value="1"/>
</dbReference>
<dbReference type="SUPFAM" id="SSF100950">
    <property type="entry name" value="NagB/RpiA/CoA transferase-like"/>
    <property type="match status" value="1"/>
</dbReference>